<reference evidence="1 2" key="1">
    <citation type="journal article" date="2018" name="PLoS Genet.">
        <title>Population sequencing reveals clonal diversity and ancestral inbreeding in the grapevine cultivar Chardonnay.</title>
        <authorList>
            <person name="Roach M.J."/>
            <person name="Johnson D.L."/>
            <person name="Bohlmann J."/>
            <person name="van Vuuren H.J."/>
            <person name="Jones S.J."/>
            <person name="Pretorius I.S."/>
            <person name="Schmidt S.A."/>
            <person name="Borneman A.R."/>
        </authorList>
    </citation>
    <scope>NUCLEOTIDE SEQUENCE [LARGE SCALE GENOMIC DNA]</scope>
    <source>
        <strain evidence="2">cv. Chardonnay</strain>
        <tissue evidence="1">Leaf</tissue>
    </source>
</reference>
<evidence type="ECO:0000313" key="2">
    <source>
        <dbReference type="Proteomes" id="UP000288805"/>
    </source>
</evidence>
<organism evidence="1 2">
    <name type="scientific">Vitis vinifera</name>
    <name type="common">Grape</name>
    <dbReference type="NCBI Taxonomy" id="29760"/>
    <lineage>
        <taxon>Eukaryota</taxon>
        <taxon>Viridiplantae</taxon>
        <taxon>Streptophyta</taxon>
        <taxon>Embryophyta</taxon>
        <taxon>Tracheophyta</taxon>
        <taxon>Spermatophyta</taxon>
        <taxon>Magnoliopsida</taxon>
        <taxon>eudicotyledons</taxon>
        <taxon>Gunneridae</taxon>
        <taxon>Pentapetalae</taxon>
        <taxon>rosids</taxon>
        <taxon>Vitales</taxon>
        <taxon>Vitaceae</taxon>
        <taxon>Viteae</taxon>
        <taxon>Vitis</taxon>
    </lineage>
</organism>
<proteinExistence type="predicted"/>
<dbReference type="Proteomes" id="UP000288805">
    <property type="component" value="Unassembled WGS sequence"/>
</dbReference>
<evidence type="ECO:0000313" key="1">
    <source>
        <dbReference type="EMBL" id="RVW44582.1"/>
    </source>
</evidence>
<dbReference type="EMBL" id="QGNW01001348">
    <property type="protein sequence ID" value="RVW44582.1"/>
    <property type="molecule type" value="Genomic_DNA"/>
</dbReference>
<protein>
    <recommendedName>
        <fullName evidence="3">DUF4283 domain-containing protein</fullName>
    </recommendedName>
</protein>
<sequence>MGKEENGKGIGKKMGDPTPWCVMRTKRGFFSGWGWSIWRRSRHSIIIPKGRGEKGGWVTMARNYSKWEVSWEEGAQAVRVGWGKLVWKDRGEDLELWGEHGKSLGSERQLGLARLEENRVLLEFELLGEAIWGSIIAMEPDHFEKSGGGVWRIYSNGPSDGKVAGASMGSDIDQNRWGRLAKREANERTRGEVRGDGVSRADTRVEKELENTRLEALLLQKKGWGSGGRVGQGACQMGARRSGACPSMDVMDLGPSSLGPELG</sequence>
<evidence type="ECO:0008006" key="3">
    <source>
        <dbReference type="Google" id="ProtNLM"/>
    </source>
</evidence>
<accession>A0A438EAB3</accession>
<dbReference type="AlphaFoldDB" id="A0A438EAB3"/>
<name>A0A438EAB3_VITVI</name>
<comment type="caution">
    <text evidence="1">The sequence shown here is derived from an EMBL/GenBank/DDBJ whole genome shotgun (WGS) entry which is preliminary data.</text>
</comment>
<gene>
    <name evidence="1" type="ORF">CK203_104458</name>
</gene>